<evidence type="ECO:0000313" key="3">
    <source>
        <dbReference type="EMBL" id="QCE11489.1"/>
    </source>
</evidence>
<proteinExistence type="predicted"/>
<dbReference type="InterPro" id="IPR008700">
    <property type="entry name" value="TypeIII_avirulence_cleave"/>
</dbReference>
<evidence type="ECO:0000313" key="4">
    <source>
        <dbReference type="Proteomes" id="UP000501690"/>
    </source>
</evidence>
<dbReference type="GO" id="GO:0005886">
    <property type="term" value="C:plasma membrane"/>
    <property type="evidence" value="ECO:0007669"/>
    <property type="project" value="TreeGrafter"/>
</dbReference>
<gene>
    <name evidence="3" type="ORF">DEO72_LG10g2722</name>
</gene>
<dbReference type="Proteomes" id="UP000501690">
    <property type="component" value="Linkage Group LG10"/>
</dbReference>
<sequence>MRDMVLCTQGGPNRQMKQLETVRNQNSHEPKFGNLENEENVSDTAYSDKTQKGQPGSKMIHPNEPEENSNPVSSADLAHSKPRVHSEDPFGKGSVRSTYELQKSRDDGDAKHFTESPARHDNGSHVSGTDSAHRGQGVGSADNSRKPSRQTIGSEHNIDRSPLHRQAKTPGRDSPSWEVKNSHDSSHGTPGRSRLRPSNRGDETPDKGAAVPKFGEWDETNPASADGYTHIFNRVREEKQVGAGHVPGTPNARQYGVRNQPADEKAQRKWAVNGHKVCLALVNIQGALFPGNIVDVCLS</sequence>
<dbReference type="EMBL" id="CP039354">
    <property type="protein sequence ID" value="QCE11489.1"/>
    <property type="molecule type" value="Genomic_DNA"/>
</dbReference>
<feature type="region of interest" description="Disordered" evidence="1">
    <location>
        <begin position="242"/>
        <end position="261"/>
    </location>
</feature>
<evidence type="ECO:0000256" key="1">
    <source>
        <dbReference type="SAM" id="MobiDB-lite"/>
    </source>
</evidence>
<keyword evidence="4" id="KW-1185">Reference proteome</keyword>
<protein>
    <submittedName>
        <fullName evidence="3">RPM1-interacting protein 4</fullName>
    </submittedName>
</protein>
<feature type="compositionally biased region" description="Polar residues" evidence="1">
    <location>
        <begin position="10"/>
        <end position="25"/>
    </location>
</feature>
<reference evidence="3 4" key="1">
    <citation type="submission" date="2019-04" db="EMBL/GenBank/DDBJ databases">
        <title>An improved genome assembly and genetic linkage map for asparagus bean, Vigna unguiculata ssp. sesquipedialis.</title>
        <authorList>
            <person name="Xia Q."/>
            <person name="Zhang R."/>
            <person name="Dong Y."/>
        </authorList>
    </citation>
    <scope>NUCLEOTIDE SEQUENCE [LARGE SCALE GENOMIC DNA]</scope>
    <source>
        <tissue evidence="3">Leaf</tissue>
    </source>
</reference>
<name>A0A4D6NG11_VIGUN</name>
<dbReference type="PANTHER" id="PTHR33159:SF6">
    <property type="entry name" value="RPM1-INTERACTING PROTEIN 4"/>
    <property type="match status" value="1"/>
</dbReference>
<dbReference type="InterPro" id="IPR040387">
    <property type="entry name" value="RIN4/NOI4"/>
</dbReference>
<organism evidence="3 4">
    <name type="scientific">Vigna unguiculata</name>
    <name type="common">Cowpea</name>
    <dbReference type="NCBI Taxonomy" id="3917"/>
    <lineage>
        <taxon>Eukaryota</taxon>
        <taxon>Viridiplantae</taxon>
        <taxon>Streptophyta</taxon>
        <taxon>Embryophyta</taxon>
        <taxon>Tracheophyta</taxon>
        <taxon>Spermatophyta</taxon>
        <taxon>Magnoliopsida</taxon>
        <taxon>eudicotyledons</taxon>
        <taxon>Gunneridae</taxon>
        <taxon>Pentapetalae</taxon>
        <taxon>rosids</taxon>
        <taxon>fabids</taxon>
        <taxon>Fabales</taxon>
        <taxon>Fabaceae</taxon>
        <taxon>Papilionoideae</taxon>
        <taxon>50 kb inversion clade</taxon>
        <taxon>NPAAA clade</taxon>
        <taxon>indigoferoid/millettioid clade</taxon>
        <taxon>Phaseoleae</taxon>
        <taxon>Vigna</taxon>
    </lineage>
</organism>
<accession>A0A4D6NG11</accession>
<feature type="compositionally biased region" description="Polar residues" evidence="1">
    <location>
        <begin position="42"/>
        <end position="54"/>
    </location>
</feature>
<feature type="region of interest" description="Disordered" evidence="1">
    <location>
        <begin position="1"/>
        <end position="222"/>
    </location>
</feature>
<feature type="compositionally biased region" description="Basic and acidic residues" evidence="1">
    <location>
        <begin position="102"/>
        <end position="123"/>
    </location>
</feature>
<dbReference type="PANTHER" id="PTHR33159">
    <property type="entry name" value="RPM1-INTERACTING PROTEIN 4 (RIN4) FAMILY PROTEIN"/>
    <property type="match status" value="1"/>
</dbReference>
<dbReference type="AlphaFoldDB" id="A0A4D6NG11"/>
<dbReference type="Pfam" id="PF05627">
    <property type="entry name" value="AvrRpt-cleavage"/>
    <property type="match status" value="1"/>
</dbReference>
<evidence type="ECO:0000259" key="2">
    <source>
        <dbReference type="Pfam" id="PF05627"/>
    </source>
</evidence>
<feature type="domain" description="RIN4 pathogenic type III effector avirulence factor Avr cleavage site" evidence="2">
    <location>
        <begin position="207"/>
        <end position="240"/>
    </location>
</feature>